<evidence type="ECO:0000256" key="7">
    <source>
        <dbReference type="ARBA" id="ARBA00038093"/>
    </source>
</evidence>
<proteinExistence type="inferred from homology"/>
<evidence type="ECO:0000256" key="4">
    <source>
        <dbReference type="ARBA" id="ARBA00022723"/>
    </source>
</evidence>
<dbReference type="SUPFAM" id="SSF88723">
    <property type="entry name" value="PIN domain-like"/>
    <property type="match status" value="1"/>
</dbReference>
<dbReference type="Gene3D" id="3.40.50.1010">
    <property type="entry name" value="5'-nuclease"/>
    <property type="match status" value="1"/>
</dbReference>
<organism evidence="9 10">
    <name type="scientific">Moraxella lacunata</name>
    <dbReference type="NCBI Taxonomy" id="477"/>
    <lineage>
        <taxon>Bacteria</taxon>
        <taxon>Pseudomonadati</taxon>
        <taxon>Pseudomonadota</taxon>
        <taxon>Gammaproteobacteria</taxon>
        <taxon>Moraxellales</taxon>
        <taxon>Moraxellaceae</taxon>
        <taxon>Moraxella</taxon>
    </lineage>
</organism>
<dbReference type="GO" id="GO:0004518">
    <property type="term" value="F:nuclease activity"/>
    <property type="evidence" value="ECO:0007669"/>
    <property type="project" value="UniProtKB-KW"/>
</dbReference>
<dbReference type="AlphaFoldDB" id="A0A1B8PWN9"/>
<protein>
    <recommendedName>
        <fullName evidence="8">PIN domain-containing protein</fullName>
    </recommendedName>
</protein>
<comment type="cofactor">
    <cofactor evidence="1">
        <name>Mg(2+)</name>
        <dbReference type="ChEBI" id="CHEBI:18420"/>
    </cofactor>
</comment>
<evidence type="ECO:0000256" key="2">
    <source>
        <dbReference type="ARBA" id="ARBA00022649"/>
    </source>
</evidence>
<keyword evidence="4" id="KW-0479">Metal-binding</keyword>
<dbReference type="InterPro" id="IPR050556">
    <property type="entry name" value="Type_II_TA_system_RNase"/>
</dbReference>
<evidence type="ECO:0000313" key="9">
    <source>
        <dbReference type="EMBL" id="OBX60292.1"/>
    </source>
</evidence>
<dbReference type="InterPro" id="IPR002716">
    <property type="entry name" value="PIN_dom"/>
</dbReference>
<dbReference type="PANTHER" id="PTHR33653:SF1">
    <property type="entry name" value="RIBONUCLEASE VAPC2"/>
    <property type="match status" value="1"/>
</dbReference>
<accession>A0A1B8PWN9</accession>
<dbReference type="Proteomes" id="UP000092607">
    <property type="component" value="Unassembled WGS sequence"/>
</dbReference>
<evidence type="ECO:0000313" key="10">
    <source>
        <dbReference type="Proteomes" id="UP000092607"/>
    </source>
</evidence>
<dbReference type="Pfam" id="PF01850">
    <property type="entry name" value="PIN"/>
    <property type="match status" value="1"/>
</dbReference>
<comment type="caution">
    <text evidence="9">The sequence shown here is derived from an EMBL/GenBank/DDBJ whole genome shotgun (WGS) entry which is preliminary data.</text>
</comment>
<evidence type="ECO:0000259" key="8">
    <source>
        <dbReference type="Pfam" id="PF01850"/>
    </source>
</evidence>
<evidence type="ECO:0000256" key="3">
    <source>
        <dbReference type="ARBA" id="ARBA00022722"/>
    </source>
</evidence>
<dbReference type="GO" id="GO:0016787">
    <property type="term" value="F:hydrolase activity"/>
    <property type="evidence" value="ECO:0007669"/>
    <property type="project" value="UniProtKB-KW"/>
</dbReference>
<evidence type="ECO:0000256" key="6">
    <source>
        <dbReference type="ARBA" id="ARBA00022842"/>
    </source>
</evidence>
<comment type="similarity">
    <text evidence="7">Belongs to the PINc/VapC protein family.</text>
</comment>
<feature type="domain" description="PIN" evidence="8">
    <location>
        <begin position="6"/>
        <end position="115"/>
    </location>
</feature>
<dbReference type="GO" id="GO:0046872">
    <property type="term" value="F:metal ion binding"/>
    <property type="evidence" value="ECO:0007669"/>
    <property type="project" value="UniProtKB-KW"/>
</dbReference>
<keyword evidence="2" id="KW-1277">Toxin-antitoxin system</keyword>
<name>A0A1B8PWN9_MORLA</name>
<evidence type="ECO:0000256" key="5">
    <source>
        <dbReference type="ARBA" id="ARBA00022801"/>
    </source>
</evidence>
<dbReference type="OrthoDB" id="532510at2"/>
<keyword evidence="5" id="KW-0378">Hydrolase</keyword>
<dbReference type="RefSeq" id="WP_065255579.1">
    <property type="nucleotide sequence ID" value="NZ_JARDJM010000003.1"/>
</dbReference>
<evidence type="ECO:0000256" key="1">
    <source>
        <dbReference type="ARBA" id="ARBA00001946"/>
    </source>
</evidence>
<keyword evidence="3" id="KW-0540">Nuclease</keyword>
<dbReference type="EMBL" id="LZMS01000088">
    <property type="protein sequence ID" value="OBX60292.1"/>
    <property type="molecule type" value="Genomic_DNA"/>
</dbReference>
<sequence>MNGNNYLLDTCFILGIYNGDEHALSLMQNISLKQCSVSVITYMELLGYHGISPQDEKELTQFLSLVKCIDISQDIKHTTIQLRKRHKIKLPDCIVLATALVDDLQLLTVDNGLKNKFLKETNNF</sequence>
<dbReference type="PANTHER" id="PTHR33653">
    <property type="entry name" value="RIBONUCLEASE VAPC2"/>
    <property type="match status" value="1"/>
</dbReference>
<reference evidence="9 10" key="1">
    <citation type="submission" date="2016-06" db="EMBL/GenBank/DDBJ databases">
        <title>Draft genome of Moraxella lacunata CCUG 57757A.</title>
        <authorList>
            <person name="Salva-Serra F."/>
            <person name="Engstrom-Jakobsson H."/>
            <person name="Thorell K."/>
            <person name="Gonzales-Siles L."/>
            <person name="Karlsson R."/>
            <person name="Boulund F."/>
            <person name="Engstrand L."/>
            <person name="Kristiansson E."/>
            <person name="Moore E."/>
        </authorList>
    </citation>
    <scope>NUCLEOTIDE SEQUENCE [LARGE SCALE GENOMIC DNA]</scope>
    <source>
        <strain evidence="9 10">CCUG 57757A</strain>
    </source>
</reference>
<gene>
    <name evidence="9" type="ORF">A9309_09905</name>
</gene>
<dbReference type="InterPro" id="IPR029060">
    <property type="entry name" value="PIN-like_dom_sf"/>
</dbReference>
<keyword evidence="6" id="KW-0460">Magnesium</keyword>